<dbReference type="Gene3D" id="3.80.10.10">
    <property type="entry name" value="Ribonuclease Inhibitor"/>
    <property type="match status" value="1"/>
</dbReference>
<evidence type="ECO:0000313" key="2">
    <source>
        <dbReference type="Proteomes" id="UP000775213"/>
    </source>
</evidence>
<keyword evidence="2" id="KW-1185">Reference proteome</keyword>
<organism evidence="1 2">
    <name type="scientific">Dendrobium chrysotoxum</name>
    <name type="common">Orchid</name>
    <dbReference type="NCBI Taxonomy" id="161865"/>
    <lineage>
        <taxon>Eukaryota</taxon>
        <taxon>Viridiplantae</taxon>
        <taxon>Streptophyta</taxon>
        <taxon>Embryophyta</taxon>
        <taxon>Tracheophyta</taxon>
        <taxon>Spermatophyta</taxon>
        <taxon>Magnoliopsida</taxon>
        <taxon>Liliopsida</taxon>
        <taxon>Asparagales</taxon>
        <taxon>Orchidaceae</taxon>
        <taxon>Epidendroideae</taxon>
        <taxon>Malaxideae</taxon>
        <taxon>Dendrobiinae</taxon>
        <taxon>Dendrobium</taxon>
    </lineage>
</organism>
<dbReference type="EMBL" id="JAGFBR010000010">
    <property type="protein sequence ID" value="KAH0460705.1"/>
    <property type="molecule type" value="Genomic_DNA"/>
</dbReference>
<sequence>MANCTNLLDLDLSCNYLTGNLQQWTFLLRLRKIKVTENKQSGLIQIPTASSSTIIVLDISMNTFFENIPKEFQPNSSNFHTMINIQARHDDEKGIIQTLKVMKHTGCQYSSMLSSLLQAYKKAGRIEIIPSILQNMFYSSGVHHNAMLFHGQILFMVLSKIGWKMLHLIYLNKCLKNKQ</sequence>
<evidence type="ECO:0000313" key="1">
    <source>
        <dbReference type="EMBL" id="KAH0460705.1"/>
    </source>
</evidence>
<comment type="caution">
    <text evidence="1">The sequence shown here is derived from an EMBL/GenBank/DDBJ whole genome shotgun (WGS) entry which is preliminary data.</text>
</comment>
<dbReference type="Proteomes" id="UP000775213">
    <property type="component" value="Unassembled WGS sequence"/>
</dbReference>
<proteinExistence type="predicted"/>
<protein>
    <submittedName>
        <fullName evidence="1">Uncharacterized protein</fullName>
    </submittedName>
</protein>
<gene>
    <name evidence="1" type="ORF">IEQ34_011368</name>
</gene>
<accession>A0AAV7GXB8</accession>
<dbReference type="InterPro" id="IPR032675">
    <property type="entry name" value="LRR_dom_sf"/>
</dbReference>
<dbReference type="SUPFAM" id="SSF52058">
    <property type="entry name" value="L domain-like"/>
    <property type="match status" value="1"/>
</dbReference>
<name>A0AAV7GXB8_DENCH</name>
<reference evidence="1 2" key="1">
    <citation type="journal article" date="2021" name="Hortic Res">
        <title>Chromosome-scale assembly of the Dendrobium chrysotoxum genome enhances the understanding of orchid evolution.</title>
        <authorList>
            <person name="Zhang Y."/>
            <person name="Zhang G.Q."/>
            <person name="Zhang D."/>
            <person name="Liu X.D."/>
            <person name="Xu X.Y."/>
            <person name="Sun W.H."/>
            <person name="Yu X."/>
            <person name="Zhu X."/>
            <person name="Wang Z.W."/>
            <person name="Zhao X."/>
            <person name="Zhong W.Y."/>
            <person name="Chen H."/>
            <person name="Yin W.L."/>
            <person name="Huang T."/>
            <person name="Niu S.C."/>
            <person name="Liu Z.J."/>
        </authorList>
    </citation>
    <scope>NUCLEOTIDE SEQUENCE [LARGE SCALE GENOMIC DNA]</scope>
    <source>
        <strain evidence="1">Lindl</strain>
    </source>
</reference>
<dbReference type="AlphaFoldDB" id="A0AAV7GXB8"/>